<dbReference type="PANTHER" id="PTHR35545:SF16">
    <property type="entry name" value="OS07G0554800 PROTEIN"/>
    <property type="match status" value="1"/>
</dbReference>
<feature type="region of interest" description="Disordered" evidence="1">
    <location>
        <begin position="1"/>
        <end position="33"/>
    </location>
</feature>
<dbReference type="EMBL" id="LSRQ01008334">
    <property type="protein sequence ID" value="OAY63623.1"/>
    <property type="molecule type" value="Genomic_DNA"/>
</dbReference>
<dbReference type="InterPro" id="IPR032675">
    <property type="entry name" value="LRR_dom_sf"/>
</dbReference>
<dbReference type="Pfam" id="PF00646">
    <property type="entry name" value="F-box"/>
    <property type="match status" value="1"/>
</dbReference>
<gene>
    <name evidence="3" type="ORF">ACMD2_16314</name>
</gene>
<dbReference type="InterPro" id="IPR036047">
    <property type="entry name" value="F-box-like_dom_sf"/>
</dbReference>
<evidence type="ECO:0000313" key="4">
    <source>
        <dbReference type="Proteomes" id="UP000092600"/>
    </source>
</evidence>
<organism evidence="3 4">
    <name type="scientific">Ananas comosus</name>
    <name type="common">Pineapple</name>
    <name type="synonym">Ananas ananas</name>
    <dbReference type="NCBI Taxonomy" id="4615"/>
    <lineage>
        <taxon>Eukaryota</taxon>
        <taxon>Viridiplantae</taxon>
        <taxon>Streptophyta</taxon>
        <taxon>Embryophyta</taxon>
        <taxon>Tracheophyta</taxon>
        <taxon>Spermatophyta</taxon>
        <taxon>Magnoliopsida</taxon>
        <taxon>Liliopsida</taxon>
        <taxon>Poales</taxon>
        <taxon>Bromeliaceae</taxon>
        <taxon>Bromelioideae</taxon>
        <taxon>Ananas</taxon>
    </lineage>
</organism>
<dbReference type="Gene3D" id="3.80.10.10">
    <property type="entry name" value="Ribonuclease Inhibitor"/>
    <property type="match status" value="1"/>
</dbReference>
<dbReference type="SUPFAM" id="SSF52047">
    <property type="entry name" value="RNI-like"/>
    <property type="match status" value="1"/>
</dbReference>
<accession>A0A199UFU9</accession>
<sequence length="506" mass="57211">MMDSFPSLSLSPPSLLHRKRKRTSGESGTERDRISKLPDHLLACILERTDVRTAVATSLLSRRWRCVWKSLVDFKFVKEPILGRRAGPPSSAESRRDPAIRRHRVFAKCVSGFLGLKDGPPTIRKLSLEFSAKKKDLAMVDGWIRSALEKGVHELKLKLAPNLTEEYIFPPLSLNGGEYSLTKLKLSGCSLHNHAGFSMFGSLSSLSLEDMDISKDDMQGVLQNCRRLKSLCLADCSFSSADLSIASPDLQLKELAIVDCEQIRIIELSAPRLERLQYMGQYTPMLFTSVPHLDHVWLKYANPAGTNYILRKLSTDLPRSRNLNLFFQSYEDVKVPCLPACFGNLKNLTVNVDINSKTDLLWMAILLEAAPFLETLQTSKTAESLCIRRLLNCGDGTNVMKVKTSDSYCSCSTIPWKPSDFVHHHLVEVKMYNFEGYCGEMAFARLLLAKAVDLRSMTFNRDDLFAMPWWKMLYYKSSKQWTEQQTSVLLKQLTEGISTSASLVFR</sequence>
<dbReference type="PROSITE" id="PS50181">
    <property type="entry name" value="FBOX"/>
    <property type="match status" value="1"/>
</dbReference>
<dbReference type="Pfam" id="PF23622">
    <property type="entry name" value="LRR_At1g61320_AtMIF1"/>
    <property type="match status" value="1"/>
</dbReference>
<dbReference type="SUPFAM" id="SSF81383">
    <property type="entry name" value="F-box domain"/>
    <property type="match status" value="1"/>
</dbReference>
<dbReference type="PANTHER" id="PTHR35545">
    <property type="entry name" value="F-BOX DOMAIN-CONTAINING PROTEIN"/>
    <property type="match status" value="1"/>
</dbReference>
<reference evidence="3 4" key="1">
    <citation type="journal article" date="2016" name="DNA Res.">
        <title>The draft genome of MD-2 pineapple using hybrid error correction of long reads.</title>
        <authorList>
            <person name="Redwan R.M."/>
            <person name="Saidin A."/>
            <person name="Kumar S.V."/>
        </authorList>
    </citation>
    <scope>NUCLEOTIDE SEQUENCE [LARGE SCALE GENOMIC DNA]</scope>
    <source>
        <strain evidence="4">cv. MD2</strain>
        <tissue evidence="3">Leaf</tissue>
    </source>
</reference>
<comment type="caution">
    <text evidence="3">The sequence shown here is derived from an EMBL/GenBank/DDBJ whole genome shotgun (WGS) entry which is preliminary data.</text>
</comment>
<proteinExistence type="predicted"/>
<feature type="domain" description="F-box" evidence="2">
    <location>
        <begin position="31"/>
        <end position="79"/>
    </location>
</feature>
<evidence type="ECO:0000256" key="1">
    <source>
        <dbReference type="SAM" id="MobiDB-lite"/>
    </source>
</evidence>
<dbReference type="Proteomes" id="UP000092600">
    <property type="component" value="Unassembled WGS sequence"/>
</dbReference>
<dbReference type="SMART" id="SM00256">
    <property type="entry name" value="FBOX"/>
    <property type="match status" value="1"/>
</dbReference>
<dbReference type="Gene3D" id="1.20.1280.50">
    <property type="match status" value="1"/>
</dbReference>
<name>A0A199UFU9_ANACO</name>
<evidence type="ECO:0000259" key="2">
    <source>
        <dbReference type="PROSITE" id="PS50181"/>
    </source>
</evidence>
<evidence type="ECO:0000313" key="3">
    <source>
        <dbReference type="EMBL" id="OAY63623.1"/>
    </source>
</evidence>
<feature type="compositionally biased region" description="Low complexity" evidence="1">
    <location>
        <begin position="1"/>
        <end position="15"/>
    </location>
</feature>
<dbReference type="AlphaFoldDB" id="A0A199UFU9"/>
<dbReference type="InterPro" id="IPR001810">
    <property type="entry name" value="F-box_dom"/>
</dbReference>
<protein>
    <submittedName>
        <fullName evidence="3">F-box/FBD/LRR-repeat protein</fullName>
    </submittedName>
</protein>
<dbReference type="InterPro" id="IPR055357">
    <property type="entry name" value="LRR_At1g61320_AtMIF1"/>
</dbReference>